<gene>
    <name evidence="1" type="ORF">KA717_18095</name>
</gene>
<dbReference type="GO" id="GO:0003723">
    <property type="term" value="F:RNA binding"/>
    <property type="evidence" value="ECO:0007669"/>
    <property type="project" value="InterPro"/>
</dbReference>
<organism evidence="1">
    <name type="scientific">Woronichinia naegeliana WA131</name>
    <dbReference type="NCBI Taxonomy" id="2824559"/>
    <lineage>
        <taxon>Bacteria</taxon>
        <taxon>Bacillati</taxon>
        <taxon>Cyanobacteriota</taxon>
        <taxon>Cyanophyceae</taxon>
        <taxon>Synechococcales</taxon>
        <taxon>Coelosphaeriaceae</taxon>
        <taxon>Woronichinia</taxon>
    </lineage>
</organism>
<dbReference type="Pfam" id="PF09907">
    <property type="entry name" value="HigB_toxin"/>
    <property type="match status" value="1"/>
</dbReference>
<accession>A0A977L2B8</accession>
<evidence type="ECO:0000313" key="1">
    <source>
        <dbReference type="EMBL" id="UXE64232.1"/>
    </source>
</evidence>
<name>A0A977L2B8_9CYAN</name>
<dbReference type="InterPro" id="IPR018669">
    <property type="entry name" value="Toxin_HigB"/>
</dbReference>
<reference evidence="1" key="1">
    <citation type="submission" date="2021-04" db="EMBL/GenBank/DDBJ databases">
        <title>Genome sequence of Woronichinia naegeliana from Washington state freshwater lake bloom.</title>
        <authorList>
            <person name="Dreher T.W."/>
        </authorList>
    </citation>
    <scope>NUCLEOTIDE SEQUENCE</scope>
    <source>
        <strain evidence="1">WA131</strain>
    </source>
</reference>
<sequence>MELVGKAKLRSDISKYSGTKRGVERWIKIVEGAEWIHIEEVKKTLPSADFARNTETTIFNIKGNDYRIITKIDYSLKRIYYLFFLPHAEYTKRKL</sequence>
<dbReference type="KEGG" id="wna:KA717_18095"/>
<proteinExistence type="predicted"/>
<dbReference type="AlphaFoldDB" id="A0A977L2B8"/>
<dbReference type="GO" id="GO:0110001">
    <property type="term" value="C:toxin-antitoxin complex"/>
    <property type="evidence" value="ECO:0007669"/>
    <property type="project" value="InterPro"/>
</dbReference>
<dbReference type="EMBL" id="CP073041">
    <property type="protein sequence ID" value="UXE64232.1"/>
    <property type="molecule type" value="Genomic_DNA"/>
</dbReference>
<protein>
    <submittedName>
        <fullName evidence="1">Type II toxin-antitoxin system HigB family toxin</fullName>
    </submittedName>
</protein>
<dbReference type="GO" id="GO:0004519">
    <property type="term" value="F:endonuclease activity"/>
    <property type="evidence" value="ECO:0007669"/>
    <property type="project" value="InterPro"/>
</dbReference>
<dbReference type="Proteomes" id="UP001065613">
    <property type="component" value="Chromosome"/>
</dbReference>